<dbReference type="Gene3D" id="3.10.290.10">
    <property type="entry name" value="RNA-binding S4 domain"/>
    <property type="match status" value="1"/>
</dbReference>
<evidence type="ECO:0000313" key="4">
    <source>
        <dbReference type="Proteomes" id="UP001196408"/>
    </source>
</evidence>
<reference evidence="2 5" key="1">
    <citation type="submission" date="2021-06" db="EMBL/GenBank/DDBJ databases">
        <title>Collection of gut derived symbiotic bacterial strains cultured from healthy donors.</title>
        <authorList>
            <person name="Lin H."/>
            <person name="Littmann E."/>
            <person name="Pamer E.G."/>
        </authorList>
    </citation>
    <scope>NUCLEOTIDE SEQUENCE</scope>
    <source>
        <strain evidence="3 5">MSK.21.70</strain>
        <strain evidence="2">MSK.21.82</strain>
    </source>
</reference>
<accession>A0AAW4MQZ4</accession>
<keyword evidence="1" id="KW-0694">RNA-binding</keyword>
<organism evidence="2 4">
    <name type="scientific">Catenibacterium mitsuokai</name>
    <dbReference type="NCBI Taxonomy" id="100886"/>
    <lineage>
        <taxon>Bacteria</taxon>
        <taxon>Bacillati</taxon>
        <taxon>Bacillota</taxon>
        <taxon>Erysipelotrichia</taxon>
        <taxon>Erysipelotrichales</taxon>
        <taxon>Coprobacillaceae</taxon>
        <taxon>Catenibacterium</taxon>
    </lineage>
</organism>
<dbReference type="EMBL" id="JAHOEL010000026">
    <property type="protein sequence ID" value="MBV3392719.1"/>
    <property type="molecule type" value="Genomic_DNA"/>
</dbReference>
<keyword evidence="5" id="KW-1185">Reference proteome</keyword>
<name>A0AAW4MQZ4_9FIRM</name>
<dbReference type="PROSITE" id="PS50889">
    <property type="entry name" value="S4"/>
    <property type="match status" value="1"/>
</dbReference>
<comment type="caution">
    <text evidence="2">The sequence shown here is derived from an EMBL/GenBank/DDBJ whole genome shotgun (WGS) entry which is preliminary data.</text>
</comment>
<evidence type="ECO:0000313" key="5">
    <source>
        <dbReference type="Proteomes" id="UP001197492"/>
    </source>
</evidence>
<dbReference type="CDD" id="cd00165">
    <property type="entry name" value="S4"/>
    <property type="match status" value="1"/>
</dbReference>
<dbReference type="EMBL" id="JAHOEF010000024">
    <property type="protein sequence ID" value="MBV3382626.1"/>
    <property type="molecule type" value="Genomic_DNA"/>
</dbReference>
<dbReference type="SUPFAM" id="SSF55174">
    <property type="entry name" value="Alpha-L RNA-binding motif"/>
    <property type="match status" value="1"/>
</dbReference>
<evidence type="ECO:0000313" key="3">
    <source>
        <dbReference type="EMBL" id="MBV3392719.1"/>
    </source>
</evidence>
<dbReference type="Pfam" id="PF13275">
    <property type="entry name" value="S4_2"/>
    <property type="match status" value="1"/>
</dbReference>
<dbReference type="Proteomes" id="UP001196408">
    <property type="component" value="Unassembled WGS sequence"/>
</dbReference>
<sequence length="73" mass="8294">MKEVLIHTEYITLGQAMKLCGEAQSGIEAKIMIQEGHVLVNGEVDRRRGKKLRDGDVFEVDRRQYVIHGNQNA</sequence>
<evidence type="ECO:0000313" key="2">
    <source>
        <dbReference type="EMBL" id="MBV3382626.1"/>
    </source>
</evidence>
<dbReference type="RefSeq" id="WP_022424781.1">
    <property type="nucleotide sequence ID" value="NZ_CABIWU010000009.1"/>
</dbReference>
<dbReference type="GO" id="GO:0003723">
    <property type="term" value="F:RNA binding"/>
    <property type="evidence" value="ECO:0007669"/>
    <property type="project" value="UniProtKB-KW"/>
</dbReference>
<evidence type="ECO:0000256" key="1">
    <source>
        <dbReference type="PROSITE-ProRule" id="PRU00182"/>
    </source>
</evidence>
<protein>
    <submittedName>
        <fullName evidence="2">RNA-binding S4 domain-containing protein</fullName>
    </submittedName>
</protein>
<gene>
    <name evidence="2" type="ORF">KSV97_05155</name>
    <name evidence="3" type="ORF">KSW06_05520</name>
</gene>
<dbReference type="Proteomes" id="UP001197492">
    <property type="component" value="Unassembled WGS sequence"/>
</dbReference>
<proteinExistence type="predicted"/>
<dbReference type="GeneID" id="301322904"/>
<dbReference type="InterPro" id="IPR036986">
    <property type="entry name" value="S4_RNA-bd_sf"/>
</dbReference>
<dbReference type="AlphaFoldDB" id="A0AAW4MQZ4"/>